<keyword evidence="6 8" id="KW-0560">Oxidoreductase</keyword>
<evidence type="ECO:0000256" key="4">
    <source>
        <dbReference type="ARBA" id="ARBA00022797"/>
    </source>
</evidence>
<evidence type="ECO:0000256" key="6">
    <source>
        <dbReference type="ARBA" id="ARBA00023002"/>
    </source>
</evidence>
<comment type="cofactor">
    <cofactor evidence="1 8">
        <name>Fe(2+)</name>
        <dbReference type="ChEBI" id="CHEBI:29033"/>
    </cofactor>
</comment>
<dbReference type="AlphaFoldDB" id="A0A7X5XTY1"/>
<evidence type="ECO:0000256" key="3">
    <source>
        <dbReference type="ARBA" id="ARBA00022723"/>
    </source>
</evidence>
<dbReference type="EMBL" id="JAATIT010000003">
    <property type="protein sequence ID" value="NJB90156.1"/>
    <property type="molecule type" value="Genomic_DNA"/>
</dbReference>
<dbReference type="GO" id="GO:0045133">
    <property type="term" value="F:2,3-dihydroxybenzoate 3,4-dioxygenase activity"/>
    <property type="evidence" value="ECO:0007669"/>
    <property type="project" value="UniProtKB-EC"/>
</dbReference>
<accession>A0A7X5XTY1</accession>
<dbReference type="EC" id="1.13.11.-" evidence="10"/>
<keyword evidence="7 8" id="KW-0408">Iron</keyword>
<comment type="caution">
    <text evidence="10">The sequence shown here is derived from an EMBL/GenBank/DDBJ whole genome shotgun (WGS) entry which is preliminary data.</text>
</comment>
<dbReference type="InterPro" id="IPR029068">
    <property type="entry name" value="Glyas_Bleomycin-R_OHBP_Dase"/>
</dbReference>
<evidence type="ECO:0000259" key="9">
    <source>
        <dbReference type="PROSITE" id="PS51819"/>
    </source>
</evidence>
<feature type="domain" description="VOC" evidence="9">
    <location>
        <begin position="9"/>
        <end position="124"/>
    </location>
</feature>
<proteinExistence type="inferred from homology"/>
<dbReference type="RefSeq" id="WP_167921634.1">
    <property type="nucleotide sequence ID" value="NZ_JAATIT010000003.1"/>
</dbReference>
<evidence type="ECO:0000256" key="2">
    <source>
        <dbReference type="ARBA" id="ARBA00008784"/>
    </source>
</evidence>
<sequence length="298" mass="33084">MTAPFRYRRLSYVALDVSDLEQSLGFYRDLVGLTVDRRDGDTAYLRCSELPQNLVLREGDTPGLARAAFELESQADLDRAYTYLDDEGFAPEWLTAEEAGELKVGAALRFREPGCGLHFEFHVEPELQDDFEAGHTAIARLGHVVLNVADFATVEGSLVGKLNFLISDHVPGKIAFLRAFPNKYHHSFAILTGPSDGYNHVNFMVSDIDDVGRAINRMKKAEVPIVFGPGRHEPSGSIFLYFLDPDGMTTEYSFGMEEFEEEGARPPRELEAKPEVLDTWGSIPDPRFGKGGAILAHA</sequence>
<dbReference type="PROSITE" id="PS00082">
    <property type="entry name" value="EXTRADIOL_DIOXYGENAS"/>
    <property type="match status" value="1"/>
</dbReference>
<dbReference type="Proteomes" id="UP000535078">
    <property type="component" value="Unassembled WGS sequence"/>
</dbReference>
<evidence type="ECO:0000313" key="10">
    <source>
        <dbReference type="EMBL" id="NJB90156.1"/>
    </source>
</evidence>
<evidence type="ECO:0000256" key="7">
    <source>
        <dbReference type="ARBA" id="ARBA00023004"/>
    </source>
</evidence>
<dbReference type="InterPro" id="IPR050383">
    <property type="entry name" value="GlyoxalaseI/FosfomycinResist"/>
</dbReference>
<gene>
    <name evidence="10" type="ORF">GGR90_002350</name>
</gene>
<feature type="domain" description="VOC" evidence="9">
    <location>
        <begin position="140"/>
        <end position="255"/>
    </location>
</feature>
<dbReference type="Gene3D" id="3.10.180.10">
    <property type="entry name" value="2,3-Dihydroxybiphenyl 1,2-Dioxygenase, domain 1"/>
    <property type="match status" value="2"/>
</dbReference>
<keyword evidence="11" id="KW-1185">Reference proteome</keyword>
<dbReference type="InterPro" id="IPR004360">
    <property type="entry name" value="Glyas_Fos-R_dOase_dom"/>
</dbReference>
<evidence type="ECO:0000256" key="8">
    <source>
        <dbReference type="RuleBase" id="RU000683"/>
    </source>
</evidence>
<dbReference type="PANTHER" id="PTHR21366:SF14">
    <property type="entry name" value="GLYOXALASE DOMAIN-CONTAINING PROTEIN 5"/>
    <property type="match status" value="1"/>
</dbReference>
<organism evidence="10 11">
    <name type="scientific">Sphingopyxis italica</name>
    <dbReference type="NCBI Taxonomy" id="1129133"/>
    <lineage>
        <taxon>Bacteria</taxon>
        <taxon>Pseudomonadati</taxon>
        <taxon>Pseudomonadota</taxon>
        <taxon>Alphaproteobacteria</taxon>
        <taxon>Sphingomonadales</taxon>
        <taxon>Sphingomonadaceae</taxon>
        <taxon>Sphingopyxis</taxon>
    </lineage>
</organism>
<keyword evidence="5 8" id="KW-0223">Dioxygenase</keyword>
<keyword evidence="3" id="KW-0479">Metal-binding</keyword>
<dbReference type="PROSITE" id="PS51819">
    <property type="entry name" value="VOC"/>
    <property type="match status" value="2"/>
</dbReference>
<protein>
    <submittedName>
        <fullName evidence="10">2,3-dihydroxy-p-cumate/2,3-dihydroxybenzoate 3,4-dioxygenase</fullName>
        <ecNumber evidence="10">1.13.11.-</ecNumber>
        <ecNumber evidence="10">1.13.11.14</ecNumber>
    </submittedName>
</protein>
<evidence type="ECO:0000256" key="1">
    <source>
        <dbReference type="ARBA" id="ARBA00001954"/>
    </source>
</evidence>
<dbReference type="InterPro" id="IPR000486">
    <property type="entry name" value="Xdiol_ring_cleave_dOase_1/2"/>
</dbReference>
<dbReference type="SUPFAM" id="SSF54593">
    <property type="entry name" value="Glyoxalase/Bleomycin resistance protein/Dihydroxybiphenyl dioxygenase"/>
    <property type="match status" value="1"/>
</dbReference>
<name>A0A7X5XTY1_9SPHN</name>
<dbReference type="Pfam" id="PF00903">
    <property type="entry name" value="Glyoxalase"/>
    <property type="match status" value="2"/>
</dbReference>
<dbReference type="EC" id="1.13.11.14" evidence="10"/>
<keyword evidence="4 8" id="KW-0058">Aromatic hydrocarbons catabolism</keyword>
<evidence type="ECO:0000313" key="11">
    <source>
        <dbReference type="Proteomes" id="UP000535078"/>
    </source>
</evidence>
<dbReference type="PANTHER" id="PTHR21366">
    <property type="entry name" value="GLYOXALASE FAMILY PROTEIN"/>
    <property type="match status" value="1"/>
</dbReference>
<dbReference type="InterPro" id="IPR037523">
    <property type="entry name" value="VOC_core"/>
</dbReference>
<reference evidence="10 11" key="1">
    <citation type="submission" date="2020-03" db="EMBL/GenBank/DDBJ databases">
        <title>Genomic Encyclopedia of Type Strains, Phase IV (KMG-IV): sequencing the most valuable type-strain genomes for metagenomic binning, comparative biology and taxonomic classification.</title>
        <authorList>
            <person name="Goeker M."/>
        </authorList>
    </citation>
    <scope>NUCLEOTIDE SEQUENCE [LARGE SCALE GENOMIC DNA]</scope>
    <source>
        <strain evidence="10 11">DSM 25229</strain>
    </source>
</reference>
<comment type="similarity">
    <text evidence="2 8">Belongs to the extradiol ring-cleavage dioxygenase family.</text>
</comment>
<evidence type="ECO:0000256" key="5">
    <source>
        <dbReference type="ARBA" id="ARBA00022964"/>
    </source>
</evidence>
<dbReference type="GO" id="GO:0008198">
    <property type="term" value="F:ferrous iron binding"/>
    <property type="evidence" value="ECO:0007669"/>
    <property type="project" value="InterPro"/>
</dbReference>